<organism evidence="1 2">
    <name type="scientific">Pseudomonas syringae pv. avii</name>
    <dbReference type="NCBI Taxonomy" id="663959"/>
    <lineage>
        <taxon>Bacteria</taxon>
        <taxon>Pseudomonadati</taxon>
        <taxon>Pseudomonadota</taxon>
        <taxon>Gammaproteobacteria</taxon>
        <taxon>Pseudomonadales</taxon>
        <taxon>Pseudomonadaceae</taxon>
        <taxon>Pseudomonas</taxon>
        <taxon>Pseudomonas syringae</taxon>
    </lineage>
</organism>
<dbReference type="Proteomes" id="UP000280395">
    <property type="component" value="Unassembled WGS sequence"/>
</dbReference>
<evidence type="ECO:0000313" key="1">
    <source>
        <dbReference type="EMBL" id="RMU56494.1"/>
    </source>
</evidence>
<accession>A0A3M5VFI2</accession>
<proteinExistence type="predicted"/>
<protein>
    <submittedName>
        <fullName evidence="1">Uncharacterized protein</fullName>
    </submittedName>
</protein>
<comment type="caution">
    <text evidence="1">The sequence shown here is derived from an EMBL/GenBank/DDBJ whole genome shotgun (WGS) entry which is preliminary data.</text>
</comment>
<evidence type="ECO:0000313" key="2">
    <source>
        <dbReference type="Proteomes" id="UP000280395"/>
    </source>
</evidence>
<reference evidence="1 2" key="1">
    <citation type="submission" date="2018-08" db="EMBL/GenBank/DDBJ databases">
        <title>Recombination of ecologically and evolutionarily significant loci maintains genetic cohesion in the Pseudomonas syringae species complex.</title>
        <authorList>
            <person name="Dillon M."/>
            <person name="Thakur S."/>
            <person name="Almeida R.N.D."/>
            <person name="Weir B.S."/>
            <person name="Guttman D.S."/>
        </authorList>
    </citation>
    <scope>NUCLEOTIDE SEQUENCE [LARGE SCALE GENOMIC DNA]</scope>
    <source>
        <strain evidence="1 2">ICMP 14479</strain>
    </source>
</reference>
<sequence length="144" mass="16437">MAPGAWSTQPWEALRTQAWLENTRKQAQGLWSVFACLDDDLGVLRDINHEQEQVEVSHARWQEDHNLHLGIGGFIRTLVTEEPGEVASLLKYRYRERDIQITTAQGQLLLDASQRIDELNKEAVRVSRGCTDVLCRDLPGPLLY</sequence>
<dbReference type="EMBL" id="RBUA01000701">
    <property type="protein sequence ID" value="RMU56494.1"/>
    <property type="molecule type" value="Genomic_DNA"/>
</dbReference>
<gene>
    <name evidence="1" type="ORF">ALP29_201029</name>
</gene>
<dbReference type="AlphaFoldDB" id="A0A3M5VFI2"/>
<name>A0A3M5VFI2_PSESX</name>